<dbReference type="EMBL" id="JOTN01000008">
    <property type="protein sequence ID" value="KEK19242.1"/>
    <property type="molecule type" value="Genomic_DNA"/>
</dbReference>
<comment type="caution">
    <text evidence="1">The sequence shown here is derived from an EMBL/GenBank/DDBJ whole genome shotgun (WGS) entry which is preliminary data.</text>
</comment>
<dbReference type="STRING" id="574376.BAMA_22945"/>
<accession>A0A073JYE9</accession>
<gene>
    <name evidence="1" type="ORF">BAMA_22945</name>
</gene>
<name>A0A073JYE9_9BACI</name>
<reference evidence="1 2" key="1">
    <citation type="submission" date="2014-06" db="EMBL/GenBank/DDBJ databases">
        <title>Draft genome sequence of Bacillus manliponensis JCM 15802 (MCCC 1A00708).</title>
        <authorList>
            <person name="Lai Q."/>
            <person name="Liu Y."/>
            <person name="Shao Z."/>
        </authorList>
    </citation>
    <scope>NUCLEOTIDE SEQUENCE [LARGE SCALE GENOMIC DNA]</scope>
    <source>
        <strain evidence="1 2">JCM 15802</strain>
    </source>
</reference>
<sequence length="245" mass="28215">MATQTKLVNCGSKVFVYDFKSKNKIEGLGFEKDRIKGSIVDLERLLLTNFVDDRLLTNFCLSISRNEYAQVQNRLNSFIKNLKKATGHKQIKYLAVAEPSPEDDETVVDIHLITNIGIEDLTMILDEGMNEDNIEEYFEDIWGNELFIDAYSSNELIKTFTSAYEKSLISNVLEIHPKLFYQNLAYPSILWNKDAEAFIKKHKLTKFPIHHSTEVYDSSCGFVIINEYALSYDVSSSDRVDSEYF</sequence>
<dbReference type="AlphaFoldDB" id="A0A073JYE9"/>
<dbReference type="OrthoDB" id="2868523at2"/>
<keyword evidence="2" id="KW-1185">Reference proteome</keyword>
<dbReference type="Proteomes" id="UP000027822">
    <property type="component" value="Unassembled WGS sequence"/>
</dbReference>
<dbReference type="RefSeq" id="WP_034639028.1">
    <property type="nucleotide sequence ID" value="NZ_CBCSJC010000019.1"/>
</dbReference>
<evidence type="ECO:0000313" key="2">
    <source>
        <dbReference type="Proteomes" id="UP000027822"/>
    </source>
</evidence>
<evidence type="ECO:0000313" key="1">
    <source>
        <dbReference type="EMBL" id="KEK19242.1"/>
    </source>
</evidence>
<protein>
    <submittedName>
        <fullName evidence="1">Uncharacterized protein</fullName>
    </submittedName>
</protein>
<proteinExistence type="predicted"/>
<organism evidence="1 2">
    <name type="scientific">Bacillus manliponensis</name>
    <dbReference type="NCBI Taxonomy" id="574376"/>
    <lineage>
        <taxon>Bacteria</taxon>
        <taxon>Bacillati</taxon>
        <taxon>Bacillota</taxon>
        <taxon>Bacilli</taxon>
        <taxon>Bacillales</taxon>
        <taxon>Bacillaceae</taxon>
        <taxon>Bacillus</taxon>
        <taxon>Bacillus cereus group</taxon>
    </lineage>
</organism>